<evidence type="ECO:0000256" key="1">
    <source>
        <dbReference type="ARBA" id="ARBA00023125"/>
    </source>
</evidence>
<feature type="domain" description="HTH merR-type" evidence="2">
    <location>
        <begin position="7"/>
        <end position="63"/>
    </location>
</feature>
<name>A0A1I1XPW5_9FIRM</name>
<dbReference type="OrthoDB" id="9773308at2"/>
<gene>
    <name evidence="3" type="ORF">SAMN05216245_101368</name>
</gene>
<dbReference type="Gene3D" id="1.10.1660.10">
    <property type="match status" value="1"/>
</dbReference>
<organism evidence="3 4">
    <name type="scientific">Succiniclasticum ruminis DSM 9236</name>
    <dbReference type="NCBI Taxonomy" id="1123323"/>
    <lineage>
        <taxon>Bacteria</taxon>
        <taxon>Bacillati</taxon>
        <taxon>Bacillota</taxon>
        <taxon>Negativicutes</taxon>
        <taxon>Acidaminococcales</taxon>
        <taxon>Acidaminococcaceae</taxon>
        <taxon>Succiniclasticum</taxon>
    </lineage>
</organism>
<protein>
    <submittedName>
        <fullName evidence="3">DNA-binding transcriptional regulator, MerR family</fullName>
    </submittedName>
</protein>
<dbReference type="GO" id="GO:0003700">
    <property type="term" value="F:DNA-binding transcription factor activity"/>
    <property type="evidence" value="ECO:0007669"/>
    <property type="project" value="InterPro"/>
</dbReference>
<evidence type="ECO:0000259" key="2">
    <source>
        <dbReference type="PROSITE" id="PS50937"/>
    </source>
</evidence>
<dbReference type="GO" id="GO:0003677">
    <property type="term" value="F:DNA binding"/>
    <property type="evidence" value="ECO:0007669"/>
    <property type="project" value="UniProtKB-KW"/>
</dbReference>
<dbReference type="InterPro" id="IPR009061">
    <property type="entry name" value="DNA-bd_dom_put_sf"/>
</dbReference>
<accession>A0A1I1XPW5</accession>
<keyword evidence="1 3" id="KW-0238">DNA-binding</keyword>
<dbReference type="STRING" id="1123323.SAMN05216245_101368"/>
<dbReference type="EMBL" id="FONL01000001">
    <property type="protein sequence ID" value="SFE09376.1"/>
    <property type="molecule type" value="Genomic_DNA"/>
</dbReference>
<evidence type="ECO:0000313" key="4">
    <source>
        <dbReference type="Proteomes" id="UP000198896"/>
    </source>
</evidence>
<dbReference type="SUPFAM" id="SSF46955">
    <property type="entry name" value="Putative DNA-binding domain"/>
    <property type="match status" value="1"/>
</dbReference>
<dbReference type="PANTHER" id="PTHR30204:SF85">
    <property type="entry name" value="MULTIDRUG-EFFLUX TRANSPORTER 2 REGULATOR"/>
    <property type="match status" value="1"/>
</dbReference>
<dbReference type="AlphaFoldDB" id="A0A1I1XPW5"/>
<dbReference type="InterPro" id="IPR000551">
    <property type="entry name" value="MerR-type_HTH_dom"/>
</dbReference>
<dbReference type="PROSITE" id="PS50937">
    <property type="entry name" value="HTH_MERR_2"/>
    <property type="match status" value="1"/>
</dbReference>
<dbReference type="Proteomes" id="UP000198896">
    <property type="component" value="Unassembled WGS sequence"/>
</dbReference>
<dbReference type="Pfam" id="PF00376">
    <property type="entry name" value="MerR"/>
    <property type="match status" value="1"/>
</dbReference>
<evidence type="ECO:0000313" key="3">
    <source>
        <dbReference type="EMBL" id="SFE09376.1"/>
    </source>
</evidence>
<dbReference type="InterPro" id="IPR047057">
    <property type="entry name" value="MerR_fam"/>
</dbReference>
<keyword evidence="4" id="KW-1185">Reference proteome</keyword>
<dbReference type="RefSeq" id="WP_093912540.1">
    <property type="nucleotide sequence ID" value="NZ_FONL01000001.1"/>
</dbReference>
<reference evidence="3 4" key="1">
    <citation type="submission" date="2016-10" db="EMBL/GenBank/DDBJ databases">
        <authorList>
            <person name="de Groot N.N."/>
        </authorList>
    </citation>
    <scope>NUCLEOTIDE SEQUENCE [LARGE SCALE GENOMIC DNA]</scope>
    <source>
        <strain evidence="3 4">DSM 9236</strain>
    </source>
</reference>
<sequence>MGIREQYYTPVEFAKLFNIDKQTLIYYDNQGIFTPAFKKENGYRYYSAEQIVLFSILLSLRKLNIQGHLLAEYNKNPSNDKLTEMLKDKIFEYNETVESLSHKIECLHAKISSIQKSNNLPINNIMLIPHHQIYCQRSAVIHENTSYKDALLASTPLISSFATNLLTHQLQLSFMPVFKNLSDLSEPHQYRIVLLTNETKLFTNPLEYPPALYLTLIIEGAFRQNALRYITLMEEFMDKIGLTYKPLAFITPWQTFNCFENEKRKLTKIELNVSYE</sequence>
<proteinExistence type="predicted"/>
<dbReference type="PANTHER" id="PTHR30204">
    <property type="entry name" value="REDOX-CYCLING DRUG-SENSING TRANSCRIPTIONAL ACTIVATOR SOXR"/>
    <property type="match status" value="1"/>
</dbReference>
<dbReference type="SMART" id="SM00422">
    <property type="entry name" value="HTH_MERR"/>
    <property type="match status" value="1"/>
</dbReference>